<evidence type="ECO:0000256" key="2">
    <source>
        <dbReference type="ARBA" id="ARBA00022475"/>
    </source>
</evidence>
<dbReference type="GO" id="GO:0046872">
    <property type="term" value="F:metal ion binding"/>
    <property type="evidence" value="ECO:0007669"/>
    <property type="project" value="UniProtKB-KW"/>
</dbReference>
<dbReference type="Proteomes" id="UP000523087">
    <property type="component" value="Unassembled WGS sequence"/>
</dbReference>
<keyword evidence="10" id="KW-0479">Metal-binding</keyword>
<keyword evidence="2 10" id="KW-1003">Cell membrane</keyword>
<feature type="transmembrane region" description="Helical" evidence="10">
    <location>
        <begin position="60"/>
        <end position="85"/>
    </location>
</feature>
<evidence type="ECO:0000256" key="4">
    <source>
        <dbReference type="ARBA" id="ARBA00022989"/>
    </source>
</evidence>
<comment type="similarity">
    <text evidence="7 10">Belongs to the fluoride channel Fluc/FEX (TC 1.A.43) family.</text>
</comment>
<comment type="subcellular location">
    <subcellularLocation>
        <location evidence="1 10">Cell membrane</location>
        <topology evidence="1 10">Multi-pass membrane protein</topology>
    </subcellularLocation>
</comment>
<comment type="function">
    <text evidence="9 10">Fluoride-specific ion channel. Important for reducing fluoride concentration in the cell, thus reducing its toxicity.</text>
</comment>
<organism evidence="11 12">
    <name type="scientific">Thermaerobacillus caldiproteolyticus</name>
    <dbReference type="NCBI Taxonomy" id="247480"/>
    <lineage>
        <taxon>Bacteria</taxon>
        <taxon>Bacillati</taxon>
        <taxon>Bacillota</taxon>
        <taxon>Bacilli</taxon>
        <taxon>Bacillales</taxon>
        <taxon>Anoxybacillaceae</taxon>
        <taxon>Thermaerobacillus</taxon>
    </lineage>
</organism>
<evidence type="ECO:0000256" key="9">
    <source>
        <dbReference type="ARBA" id="ARBA00049940"/>
    </source>
</evidence>
<feature type="binding site" evidence="10">
    <location>
        <position position="72"/>
    </location>
    <ligand>
        <name>Na(+)</name>
        <dbReference type="ChEBI" id="CHEBI:29101"/>
        <note>structural</note>
    </ligand>
</feature>
<comment type="caution">
    <text evidence="11">The sequence shown here is derived from an EMBL/GenBank/DDBJ whole genome shotgun (WGS) entry which is preliminary data.</text>
</comment>
<feature type="binding site" evidence="10">
    <location>
        <position position="75"/>
    </location>
    <ligand>
        <name>Na(+)</name>
        <dbReference type="ChEBI" id="CHEBI:29101"/>
        <note>structural</note>
    </ligand>
</feature>
<reference evidence="11 12" key="1">
    <citation type="submission" date="2020-07" db="EMBL/GenBank/DDBJ databases">
        <title>Genomic Encyclopedia of Type Strains, Phase IV (KMG-IV): sequencing the most valuable type-strain genomes for metagenomic binning, comparative biology and taxonomic classification.</title>
        <authorList>
            <person name="Goeker M."/>
        </authorList>
    </citation>
    <scope>NUCLEOTIDE SEQUENCE [LARGE SCALE GENOMIC DNA]</scope>
    <source>
        <strain evidence="11 12">DSM 15730</strain>
    </source>
</reference>
<dbReference type="EMBL" id="JACDUT010000010">
    <property type="protein sequence ID" value="MBA2876236.1"/>
    <property type="molecule type" value="Genomic_DNA"/>
</dbReference>
<evidence type="ECO:0000256" key="8">
    <source>
        <dbReference type="ARBA" id="ARBA00035585"/>
    </source>
</evidence>
<evidence type="ECO:0000256" key="6">
    <source>
        <dbReference type="ARBA" id="ARBA00023303"/>
    </source>
</evidence>
<evidence type="ECO:0000256" key="7">
    <source>
        <dbReference type="ARBA" id="ARBA00035120"/>
    </source>
</evidence>
<dbReference type="HAMAP" id="MF_00454">
    <property type="entry name" value="FluC"/>
    <property type="match status" value="1"/>
</dbReference>
<dbReference type="Pfam" id="PF02537">
    <property type="entry name" value="CRCB"/>
    <property type="match status" value="1"/>
</dbReference>
<comment type="activity regulation">
    <text evidence="10">Na(+) is not transported, but it plays an essential structural role and its presence is essential for fluoride channel function.</text>
</comment>
<evidence type="ECO:0000256" key="3">
    <source>
        <dbReference type="ARBA" id="ARBA00022692"/>
    </source>
</evidence>
<keyword evidence="10" id="KW-0813">Transport</keyword>
<evidence type="ECO:0000256" key="5">
    <source>
        <dbReference type="ARBA" id="ARBA00023136"/>
    </source>
</evidence>
<evidence type="ECO:0000256" key="10">
    <source>
        <dbReference type="HAMAP-Rule" id="MF_00454"/>
    </source>
</evidence>
<dbReference type="NCBIfam" id="TIGR00494">
    <property type="entry name" value="crcB"/>
    <property type="match status" value="1"/>
</dbReference>
<evidence type="ECO:0000256" key="1">
    <source>
        <dbReference type="ARBA" id="ARBA00004651"/>
    </source>
</evidence>
<name>A0A7W0C0U8_9BACL</name>
<evidence type="ECO:0000313" key="12">
    <source>
        <dbReference type="Proteomes" id="UP000523087"/>
    </source>
</evidence>
<evidence type="ECO:0000313" key="11">
    <source>
        <dbReference type="EMBL" id="MBA2876236.1"/>
    </source>
</evidence>
<dbReference type="GO" id="GO:0140114">
    <property type="term" value="P:cellular detoxification of fluoride"/>
    <property type="evidence" value="ECO:0007669"/>
    <property type="project" value="UniProtKB-UniRule"/>
</dbReference>
<dbReference type="AlphaFoldDB" id="A0A7W0C0U8"/>
<gene>
    <name evidence="10" type="primary">fluC</name>
    <name evidence="10" type="synonym">crcB</name>
    <name evidence="11" type="ORF">HNR31_003031</name>
</gene>
<keyword evidence="3 10" id="KW-0812">Transmembrane</keyword>
<dbReference type="RefSeq" id="WP_181556963.1">
    <property type="nucleotide sequence ID" value="NZ_JACDUT010000010.1"/>
</dbReference>
<keyword evidence="4 10" id="KW-1133">Transmembrane helix</keyword>
<dbReference type="GO" id="GO:0062054">
    <property type="term" value="F:fluoride channel activity"/>
    <property type="evidence" value="ECO:0007669"/>
    <property type="project" value="UniProtKB-UniRule"/>
</dbReference>
<comment type="catalytic activity">
    <reaction evidence="8">
        <text>fluoride(in) = fluoride(out)</text>
        <dbReference type="Rhea" id="RHEA:76159"/>
        <dbReference type="ChEBI" id="CHEBI:17051"/>
    </reaction>
    <physiologicalReaction direction="left-to-right" evidence="8">
        <dbReference type="Rhea" id="RHEA:76160"/>
    </physiologicalReaction>
</comment>
<keyword evidence="10" id="KW-0406">Ion transport</keyword>
<protein>
    <recommendedName>
        <fullName evidence="10">Fluoride-specific ion channel FluC</fullName>
    </recommendedName>
</protein>
<dbReference type="GO" id="GO:0005886">
    <property type="term" value="C:plasma membrane"/>
    <property type="evidence" value="ECO:0007669"/>
    <property type="project" value="UniProtKB-SubCell"/>
</dbReference>
<sequence>MIFVVGIGGILGAITRFLLSKWISSKVTTTFPIGTWIINITGSFILVEVFALHLNENIPAWLWLFFGVGFLGAYTTFSTFGYETVHLIEKKDFGKAILYVLLSVLISVGFAWIGILLSGV</sequence>
<keyword evidence="10" id="KW-0915">Sodium</keyword>
<keyword evidence="5 10" id="KW-0472">Membrane</keyword>
<keyword evidence="6 10" id="KW-0407">Ion channel</keyword>
<dbReference type="InterPro" id="IPR003691">
    <property type="entry name" value="FluC"/>
</dbReference>
<dbReference type="PANTHER" id="PTHR28259">
    <property type="entry name" value="FLUORIDE EXPORT PROTEIN 1-RELATED"/>
    <property type="match status" value="1"/>
</dbReference>
<proteinExistence type="inferred from homology"/>
<keyword evidence="12" id="KW-1185">Reference proteome</keyword>
<accession>A0A7W0C0U8</accession>
<feature type="transmembrane region" description="Helical" evidence="10">
    <location>
        <begin position="6"/>
        <end position="24"/>
    </location>
</feature>
<dbReference type="PANTHER" id="PTHR28259:SF1">
    <property type="entry name" value="FLUORIDE EXPORT PROTEIN 1-RELATED"/>
    <property type="match status" value="1"/>
</dbReference>
<feature type="transmembrane region" description="Helical" evidence="10">
    <location>
        <begin position="36"/>
        <end position="54"/>
    </location>
</feature>
<feature type="transmembrane region" description="Helical" evidence="10">
    <location>
        <begin position="97"/>
        <end position="117"/>
    </location>
</feature>